<dbReference type="PROSITE" id="PS51257">
    <property type="entry name" value="PROKAR_LIPOPROTEIN"/>
    <property type="match status" value="1"/>
</dbReference>
<evidence type="ECO:0000313" key="2">
    <source>
        <dbReference type="EMBL" id="MFD2263943.1"/>
    </source>
</evidence>
<feature type="region of interest" description="Disordered" evidence="1">
    <location>
        <begin position="36"/>
        <end position="56"/>
    </location>
</feature>
<evidence type="ECO:0000313" key="3">
    <source>
        <dbReference type="Proteomes" id="UP001597295"/>
    </source>
</evidence>
<keyword evidence="3" id="KW-1185">Reference proteome</keyword>
<organism evidence="2 3">
    <name type="scientific">Lacibacterium aquatile</name>
    <dbReference type="NCBI Taxonomy" id="1168082"/>
    <lineage>
        <taxon>Bacteria</taxon>
        <taxon>Pseudomonadati</taxon>
        <taxon>Pseudomonadota</taxon>
        <taxon>Alphaproteobacteria</taxon>
        <taxon>Rhodospirillales</taxon>
        <taxon>Rhodospirillaceae</taxon>
    </lineage>
</organism>
<evidence type="ECO:0008006" key="4">
    <source>
        <dbReference type="Google" id="ProtNLM"/>
    </source>
</evidence>
<name>A0ABW5DTE8_9PROT</name>
<dbReference type="RefSeq" id="WP_379876985.1">
    <property type="nucleotide sequence ID" value="NZ_JBHUIP010000012.1"/>
</dbReference>
<proteinExistence type="predicted"/>
<comment type="caution">
    <text evidence="2">The sequence shown here is derived from an EMBL/GenBank/DDBJ whole genome shotgun (WGS) entry which is preliminary data.</text>
</comment>
<reference evidence="3" key="1">
    <citation type="journal article" date="2019" name="Int. J. Syst. Evol. Microbiol.">
        <title>The Global Catalogue of Microorganisms (GCM) 10K type strain sequencing project: providing services to taxonomists for standard genome sequencing and annotation.</title>
        <authorList>
            <consortium name="The Broad Institute Genomics Platform"/>
            <consortium name="The Broad Institute Genome Sequencing Center for Infectious Disease"/>
            <person name="Wu L."/>
            <person name="Ma J."/>
        </authorList>
    </citation>
    <scope>NUCLEOTIDE SEQUENCE [LARGE SCALE GENOMIC DNA]</scope>
    <source>
        <strain evidence="3">CGMCC 1.19062</strain>
    </source>
</reference>
<dbReference type="EMBL" id="JBHUIP010000012">
    <property type="protein sequence ID" value="MFD2263943.1"/>
    <property type="molecule type" value="Genomic_DNA"/>
</dbReference>
<gene>
    <name evidence="2" type="ORF">ACFSM5_13660</name>
</gene>
<dbReference type="Proteomes" id="UP001597295">
    <property type="component" value="Unassembled WGS sequence"/>
</dbReference>
<accession>A0ABW5DTE8</accession>
<sequence>MLNRHALIALPILALLGGCVQGPQPVLSLADQTCPPGTNRSQPLVPTEYNKPGGGNPSGVTIAEIRADTSCAEIDGRKTTIALVSLPEYVAPYRLTLSSVVSASGAVWPPNIQVQDVNRVPLRTIPFDMFKLDNQRFLIEFFPKANERFLLLSTDMTKLGTTGSYMANIEGTASGGMMIGSTFVAIPGTPSRQETRTYQFSHNGTLRTVIQYMEHKNLPANAP</sequence>
<protein>
    <recommendedName>
        <fullName evidence="4">Type VI secretion system lipoprotein TssJ</fullName>
    </recommendedName>
</protein>
<evidence type="ECO:0000256" key="1">
    <source>
        <dbReference type="SAM" id="MobiDB-lite"/>
    </source>
</evidence>